<keyword evidence="2" id="KW-1185">Reference proteome</keyword>
<protein>
    <submittedName>
        <fullName evidence="1">Uncharacterized protein</fullName>
    </submittedName>
</protein>
<dbReference type="EMBL" id="CP021455">
    <property type="protein sequence ID" value="ARU05724.1"/>
    <property type="molecule type" value="Genomic_DNA"/>
</dbReference>
<proteinExistence type="predicted"/>
<name>A0A1Y0EPZ2_9BURK</name>
<dbReference type="Proteomes" id="UP000196138">
    <property type="component" value="Chromosome"/>
</dbReference>
<accession>A0A1Y0EPZ2</accession>
<organism evidence="1 2">
    <name type="scientific">Comamonas serinivorans</name>
    <dbReference type="NCBI Taxonomy" id="1082851"/>
    <lineage>
        <taxon>Bacteria</taxon>
        <taxon>Pseudomonadati</taxon>
        <taxon>Pseudomonadota</taxon>
        <taxon>Betaproteobacteria</taxon>
        <taxon>Burkholderiales</taxon>
        <taxon>Comamonadaceae</taxon>
        <taxon>Comamonas</taxon>
    </lineage>
</organism>
<dbReference type="KEGG" id="cser:CCO03_14450"/>
<gene>
    <name evidence="1" type="ORF">CCO03_14450</name>
</gene>
<sequence>MTGLESGAIVARGANPCMAVSAGPMQMLLCSIHAFSMDHLDGVSADLQGRRRPIQIPWCFGGVQ</sequence>
<dbReference type="AlphaFoldDB" id="A0A1Y0EPZ2"/>
<evidence type="ECO:0000313" key="2">
    <source>
        <dbReference type="Proteomes" id="UP000196138"/>
    </source>
</evidence>
<reference evidence="1 2" key="1">
    <citation type="submission" date="2017-05" db="EMBL/GenBank/DDBJ databases">
        <authorList>
            <person name="Song R."/>
            <person name="Chenine A.L."/>
            <person name="Ruprecht R.M."/>
        </authorList>
    </citation>
    <scope>NUCLEOTIDE SEQUENCE [LARGE SCALE GENOMIC DNA]</scope>
    <source>
        <strain evidence="1 2">DSM 26136</strain>
    </source>
</reference>
<evidence type="ECO:0000313" key="1">
    <source>
        <dbReference type="EMBL" id="ARU05724.1"/>
    </source>
</evidence>